<dbReference type="Proteomes" id="UP000704762">
    <property type="component" value="Unassembled WGS sequence"/>
</dbReference>
<dbReference type="Gene3D" id="3.90.550.10">
    <property type="entry name" value="Spore Coat Polysaccharide Biosynthesis Protein SpsA, Chain A"/>
    <property type="match status" value="1"/>
</dbReference>
<keyword evidence="3" id="KW-1185">Reference proteome</keyword>
<accession>A0ABS2RK84</accession>
<feature type="domain" description="MobA-like NTP transferase" evidence="1">
    <location>
        <begin position="5"/>
        <end position="144"/>
    </location>
</feature>
<evidence type="ECO:0000259" key="1">
    <source>
        <dbReference type="Pfam" id="PF12804"/>
    </source>
</evidence>
<evidence type="ECO:0000313" key="2">
    <source>
        <dbReference type="EMBL" id="MBM7799423.1"/>
    </source>
</evidence>
<proteinExistence type="predicted"/>
<dbReference type="EMBL" id="JAFBCF010000001">
    <property type="protein sequence ID" value="MBM7799423.1"/>
    <property type="molecule type" value="Genomic_DNA"/>
</dbReference>
<organism evidence="2 3">
    <name type="scientific">Microlunatus panaciterrae</name>
    <dbReference type="NCBI Taxonomy" id="400768"/>
    <lineage>
        <taxon>Bacteria</taxon>
        <taxon>Bacillati</taxon>
        <taxon>Actinomycetota</taxon>
        <taxon>Actinomycetes</taxon>
        <taxon>Propionibacteriales</taxon>
        <taxon>Propionibacteriaceae</taxon>
        <taxon>Microlunatus</taxon>
    </lineage>
</organism>
<gene>
    <name evidence="2" type="ORF">JOE57_002344</name>
</gene>
<evidence type="ECO:0000313" key="3">
    <source>
        <dbReference type="Proteomes" id="UP000704762"/>
    </source>
</evidence>
<sequence length="188" mass="19321">MRAIAVVLAGGTSRRFGTDKLAARLAGVSLLERAIADIPEEWPVVVVGPERPLSRPAVFTREIPAGAGPAAALVAGARVAALRCTGCMVSVPGDVPAGGQAARQLVSALADSDVDACVGVDEHGVEQPLQLAVRGAALTRLAETDPASVVGASARSLLVGLDALQVRLPPRWTLDIDTPDQIALWSKL</sequence>
<dbReference type="InterPro" id="IPR025877">
    <property type="entry name" value="MobA-like_NTP_Trfase"/>
</dbReference>
<reference evidence="2 3" key="1">
    <citation type="submission" date="2021-01" db="EMBL/GenBank/DDBJ databases">
        <title>Sequencing the genomes of 1000 actinobacteria strains.</title>
        <authorList>
            <person name="Klenk H.-P."/>
        </authorList>
    </citation>
    <scope>NUCLEOTIDE SEQUENCE [LARGE SCALE GENOMIC DNA]</scope>
    <source>
        <strain evidence="2 3">DSM 18662</strain>
    </source>
</reference>
<dbReference type="SUPFAM" id="SSF53448">
    <property type="entry name" value="Nucleotide-diphospho-sugar transferases"/>
    <property type="match status" value="1"/>
</dbReference>
<dbReference type="InterPro" id="IPR029044">
    <property type="entry name" value="Nucleotide-diphossugar_trans"/>
</dbReference>
<comment type="caution">
    <text evidence="2">The sequence shown here is derived from an EMBL/GenBank/DDBJ whole genome shotgun (WGS) entry which is preliminary data.</text>
</comment>
<name>A0ABS2RK84_9ACTN</name>
<dbReference type="PANTHER" id="PTHR43777">
    <property type="entry name" value="MOLYBDENUM COFACTOR CYTIDYLYLTRANSFERASE"/>
    <property type="match status" value="1"/>
</dbReference>
<protein>
    <submittedName>
        <fullName evidence="2">Molybdopterin-guanine dinucleotide biosynthesis protein A</fullName>
    </submittedName>
</protein>
<dbReference type="PANTHER" id="PTHR43777:SF1">
    <property type="entry name" value="MOLYBDENUM COFACTOR CYTIDYLYLTRANSFERASE"/>
    <property type="match status" value="1"/>
</dbReference>
<dbReference type="Pfam" id="PF12804">
    <property type="entry name" value="NTP_transf_3"/>
    <property type="match status" value="1"/>
</dbReference>